<evidence type="ECO:0000313" key="1">
    <source>
        <dbReference type="EMBL" id="PHX57092.1"/>
    </source>
</evidence>
<name>A0A2G4F5P1_9CYAN</name>
<dbReference type="Proteomes" id="UP000226442">
    <property type="component" value="Unassembled WGS sequence"/>
</dbReference>
<gene>
    <name evidence="1" type="ORF">CP500_002100</name>
</gene>
<dbReference type="RefSeq" id="WP_096828772.1">
    <property type="nucleotide sequence ID" value="NZ_NXIB02000006.1"/>
</dbReference>
<comment type="caution">
    <text evidence="1">The sequence shown here is derived from an EMBL/GenBank/DDBJ whole genome shotgun (WGS) entry which is preliminary data.</text>
</comment>
<dbReference type="OrthoDB" id="460033at2"/>
<dbReference type="AlphaFoldDB" id="A0A2G4F5P1"/>
<evidence type="ECO:0000313" key="2">
    <source>
        <dbReference type="Proteomes" id="UP000226442"/>
    </source>
</evidence>
<accession>A0A2G4F5P1</accession>
<proteinExistence type="predicted"/>
<sequence>MKNQTDNGFHNDLVDRTFASSAIPDPAQWVNEHHFLANFANQLSYLQQHLSDDCLETGDSCDRAEGELAIDAKIREILKASLSDDYWQYVEGLF</sequence>
<keyword evidence="2" id="KW-1185">Reference proteome</keyword>
<dbReference type="EMBL" id="NXIB02000006">
    <property type="protein sequence ID" value="PHX57092.1"/>
    <property type="molecule type" value="Genomic_DNA"/>
</dbReference>
<organism evidence="1 2">
    <name type="scientific">Tychonema bourrellyi FEM_GT703</name>
    <dbReference type="NCBI Taxonomy" id="2040638"/>
    <lineage>
        <taxon>Bacteria</taxon>
        <taxon>Bacillati</taxon>
        <taxon>Cyanobacteriota</taxon>
        <taxon>Cyanophyceae</taxon>
        <taxon>Oscillatoriophycideae</taxon>
        <taxon>Oscillatoriales</taxon>
        <taxon>Microcoleaceae</taxon>
        <taxon>Tychonema</taxon>
    </lineage>
</organism>
<protein>
    <submittedName>
        <fullName evidence="1">Uncharacterized protein</fullName>
    </submittedName>
</protein>
<reference evidence="1" key="1">
    <citation type="submission" date="2017-10" db="EMBL/GenBank/DDBJ databases">
        <title>Draft genome sequence of the planktic cyanobacteria Tychonema bourrellyi isolated from alpine lentic freshwater.</title>
        <authorList>
            <person name="Tett A."/>
            <person name="Armanini F."/>
            <person name="Asnicar F."/>
            <person name="Boscaini A."/>
            <person name="Pasolli E."/>
            <person name="Zolfo M."/>
            <person name="Donati C."/>
            <person name="Salmaso N."/>
            <person name="Segata N."/>
        </authorList>
    </citation>
    <scope>NUCLEOTIDE SEQUENCE</scope>
    <source>
        <strain evidence="1">FEM_GT703</strain>
    </source>
</reference>